<keyword evidence="2" id="KW-0732">Signal</keyword>
<dbReference type="InterPro" id="IPR045956">
    <property type="entry name" value="DUF6376"/>
</dbReference>
<dbReference type="SUPFAM" id="SSF64518">
    <property type="entry name" value="Phase 1 flagellin"/>
    <property type="match status" value="1"/>
</dbReference>
<dbReference type="Pfam" id="PF19903">
    <property type="entry name" value="DUF6376"/>
    <property type="match status" value="1"/>
</dbReference>
<evidence type="ECO:0000313" key="4">
    <source>
        <dbReference type="Proteomes" id="UP001141950"/>
    </source>
</evidence>
<dbReference type="Proteomes" id="UP001141950">
    <property type="component" value="Unassembled WGS sequence"/>
</dbReference>
<comment type="caution">
    <text evidence="3">The sequence shown here is derived from an EMBL/GenBank/DDBJ whole genome shotgun (WGS) entry which is preliminary data.</text>
</comment>
<feature type="signal peptide" evidence="2">
    <location>
        <begin position="1"/>
        <end position="18"/>
    </location>
</feature>
<dbReference type="RefSeq" id="WP_257442464.1">
    <property type="nucleotide sequence ID" value="NZ_JANIPJ010000002.1"/>
</dbReference>
<keyword evidence="4" id="KW-1185">Reference proteome</keyword>
<evidence type="ECO:0000256" key="1">
    <source>
        <dbReference type="SAM" id="Coils"/>
    </source>
</evidence>
<name>A0A9X2MLB2_9BACL</name>
<dbReference type="AlphaFoldDB" id="A0A9X2MLB2"/>
<dbReference type="EMBL" id="JANIPJ010000002">
    <property type="protein sequence ID" value="MCR2802751.1"/>
    <property type="molecule type" value="Genomic_DNA"/>
</dbReference>
<organism evidence="3 4">
    <name type="scientific">Paenibacillus soyae</name>
    <dbReference type="NCBI Taxonomy" id="2969249"/>
    <lineage>
        <taxon>Bacteria</taxon>
        <taxon>Bacillati</taxon>
        <taxon>Bacillota</taxon>
        <taxon>Bacilli</taxon>
        <taxon>Bacillales</taxon>
        <taxon>Paenibacillaceae</taxon>
        <taxon>Paenibacillus</taxon>
    </lineage>
</organism>
<evidence type="ECO:0000313" key="3">
    <source>
        <dbReference type="EMBL" id="MCR2802751.1"/>
    </source>
</evidence>
<accession>A0A9X2MLB2</accession>
<evidence type="ECO:0000256" key="2">
    <source>
        <dbReference type="SAM" id="SignalP"/>
    </source>
</evidence>
<feature type="chain" id="PRO_5040761488" evidence="2">
    <location>
        <begin position="19"/>
        <end position="148"/>
    </location>
</feature>
<protein>
    <submittedName>
        <fullName evidence="3">DUF6376 family protein</fullName>
    </submittedName>
</protein>
<reference evidence="3" key="1">
    <citation type="submission" date="2022-08" db="EMBL/GenBank/DDBJ databases">
        <title>The genomic sequence of strain Paenibacillus sp. SCIV0701.</title>
        <authorList>
            <person name="Zhao H."/>
        </authorList>
    </citation>
    <scope>NUCLEOTIDE SEQUENCE</scope>
    <source>
        <strain evidence="3">SCIV0701</strain>
    </source>
</reference>
<sequence length="148" mass="16323">MKKKLTIWLMALSLFVLPGCGILETVDSSINFATETTNYMNELTTFGQDMNEMAQQALTDPEARAALEQQLTDLKDQIASYADIQVPDYAKDLHDQIVAYNETLQQNLDQAIANVEQGKAAFEATGIPETLNKINELLGQLNALNPSS</sequence>
<dbReference type="Gene3D" id="1.20.1170.10">
    <property type="match status" value="1"/>
</dbReference>
<keyword evidence="1" id="KW-0175">Coiled coil</keyword>
<proteinExistence type="predicted"/>
<feature type="coiled-coil region" evidence="1">
    <location>
        <begin position="64"/>
        <end position="121"/>
    </location>
</feature>
<gene>
    <name evidence="3" type="ORF">NQZ67_02550</name>
</gene>